<dbReference type="EMBL" id="JAKKSL010000001">
    <property type="protein sequence ID" value="MCI2282337.1"/>
    <property type="molecule type" value="Genomic_DNA"/>
</dbReference>
<name>A0ABS9WWJ3_9GAMM</name>
<dbReference type="Gene3D" id="3.30.420.10">
    <property type="entry name" value="Ribonuclease H-like superfamily/Ribonuclease H"/>
    <property type="match status" value="1"/>
</dbReference>
<accession>A0ABS9WWJ3</accession>
<organism evidence="3 4">
    <name type="scientific">Colwellia maritima</name>
    <dbReference type="NCBI Taxonomy" id="2912588"/>
    <lineage>
        <taxon>Bacteria</taxon>
        <taxon>Pseudomonadati</taxon>
        <taxon>Pseudomonadota</taxon>
        <taxon>Gammaproteobacteria</taxon>
        <taxon>Alteromonadales</taxon>
        <taxon>Colwelliaceae</taxon>
        <taxon>Colwellia</taxon>
    </lineage>
</organism>
<keyword evidence="4" id="KW-1185">Reference proteome</keyword>
<dbReference type="InterPro" id="IPR012337">
    <property type="entry name" value="RNaseH-like_sf"/>
</dbReference>
<dbReference type="Proteomes" id="UP001139646">
    <property type="component" value="Unassembled WGS sequence"/>
</dbReference>
<dbReference type="PROSITE" id="PS50994">
    <property type="entry name" value="INTEGRASE"/>
    <property type="match status" value="1"/>
</dbReference>
<protein>
    <submittedName>
        <fullName evidence="3">DDE-type integrase/transposase/recombinase</fullName>
    </submittedName>
</protein>
<dbReference type="InterPro" id="IPR036397">
    <property type="entry name" value="RNaseH_sf"/>
</dbReference>
<feature type="compositionally biased region" description="Basic residues" evidence="1">
    <location>
        <begin position="146"/>
        <end position="159"/>
    </location>
</feature>
<dbReference type="InterPro" id="IPR001584">
    <property type="entry name" value="Integrase_cat-core"/>
</dbReference>
<evidence type="ECO:0000256" key="1">
    <source>
        <dbReference type="SAM" id="MobiDB-lite"/>
    </source>
</evidence>
<gene>
    <name evidence="3" type="ORF">L3081_01685</name>
</gene>
<comment type="caution">
    <text evidence="3">The sequence shown here is derived from an EMBL/GenBank/DDBJ whole genome shotgun (WGS) entry which is preliminary data.</text>
</comment>
<dbReference type="RefSeq" id="WP_242282981.1">
    <property type="nucleotide sequence ID" value="NZ_JAKKSL010000001.1"/>
</dbReference>
<evidence type="ECO:0000259" key="2">
    <source>
        <dbReference type="PROSITE" id="PS50994"/>
    </source>
</evidence>
<reference evidence="3" key="1">
    <citation type="submission" date="2022-01" db="EMBL/GenBank/DDBJ databases">
        <title>Colwellia maritima, isolated from seawater.</title>
        <authorList>
            <person name="Kristyanto S."/>
            <person name="Jung J."/>
            <person name="Jeon C.O."/>
        </authorList>
    </citation>
    <scope>NUCLEOTIDE SEQUENCE</scope>
    <source>
        <strain evidence="3">MSW7</strain>
    </source>
</reference>
<dbReference type="SUPFAM" id="SSF53098">
    <property type="entry name" value="Ribonuclease H-like"/>
    <property type="match status" value="1"/>
</dbReference>
<evidence type="ECO:0000313" key="4">
    <source>
        <dbReference type="Proteomes" id="UP001139646"/>
    </source>
</evidence>
<proteinExistence type="predicted"/>
<feature type="domain" description="Integrase catalytic" evidence="2">
    <location>
        <begin position="261"/>
        <end position="472"/>
    </location>
</feature>
<feature type="region of interest" description="Disordered" evidence="1">
    <location>
        <begin position="137"/>
        <end position="159"/>
    </location>
</feature>
<sequence length="694" mass="80224">MFQINEVVQYNDVPFRVLMLMPDHLIWISLTNTSAFPQLMSKKELENNINEEVLIRIEDPYAELAFQTPEEGSIAKTKRDNNYQLIKPLLESPEFYLAKSRSAIINQIIEDHGSTKQTLYRLARRYWQRGQTPNTLLPDYKNSGAKGKKRTPTNKKLGRPRIYMPGTGAIIDPFIERLFRIAIDKYLLTDKGYSFPYAHRRFKSLHENHFPGIPEEEIPTNWQMLHFYKREYHQVEKIQKRVSSIEYKKDVRPLGSTANTQVLGPGSRYEIDATIADIYLVSDSDRANIVGRPVIYMVIDVFSRMVAGYYVGFENASYVAAIQSLAMAMTDKVEFCKGYGFEIESDDWPAVGLPDAILADRGEILGYQIESLENSFSIRIENTPSYRGDAKGIVERSFRTLQANFTPFAPGVVTGTKIKKRGDKDYRLDAKLTVTEFKEIILSSILYHNQFAPLEKYDRDIDMPNSLPLIPKALWQWGLQHRTGRLRSFSYDAIRVSLLPRVKATLSDLGVCIYGVYYTSAEIVQQGWLHRSDETIRPEKIDAAYDPASADHIYIFPKKNSTSYWICKLAIRSREFEGSSFWDVWQIQDEQKKTMAKSKVIAEQRKREHEEFVENKIKQAIQKSANTDHLSNAERISAINDNKRKVKAIERQDNAYRPNISNKDQKADVIYINEHVEEDYSYPDHIDDLFNEDD</sequence>
<evidence type="ECO:0000313" key="3">
    <source>
        <dbReference type="EMBL" id="MCI2282337.1"/>
    </source>
</evidence>